<dbReference type="Proteomes" id="UP001189624">
    <property type="component" value="Chromosome 7"/>
</dbReference>
<dbReference type="InterPro" id="IPR038192">
    <property type="entry name" value="CSTF_C_sf"/>
</dbReference>
<dbReference type="EMBL" id="OY731404">
    <property type="protein sequence ID" value="CAJ1968262.1"/>
    <property type="molecule type" value="Genomic_DNA"/>
</dbReference>
<dbReference type="AlphaFoldDB" id="A0AA86T531"/>
<keyword evidence="2" id="KW-0694">RNA-binding</keyword>
<feature type="compositionally biased region" description="Low complexity" evidence="4">
    <location>
        <begin position="160"/>
        <end position="179"/>
    </location>
</feature>
<feature type="compositionally biased region" description="Polar residues" evidence="4">
    <location>
        <begin position="352"/>
        <end position="371"/>
    </location>
</feature>
<dbReference type="GO" id="GO:0003723">
    <property type="term" value="F:RNA binding"/>
    <property type="evidence" value="ECO:0007669"/>
    <property type="project" value="UniProtKB-KW"/>
</dbReference>
<dbReference type="GO" id="GO:0031124">
    <property type="term" value="P:mRNA 3'-end processing"/>
    <property type="evidence" value="ECO:0007669"/>
    <property type="project" value="InterPro"/>
</dbReference>
<accession>A0AA86T531</accession>
<dbReference type="Gene3D" id="1.10.20.70">
    <property type="entry name" value="Transcription termination and cleavage factor, C-terminal domain"/>
    <property type="match status" value="1"/>
</dbReference>
<evidence type="ECO:0000259" key="5">
    <source>
        <dbReference type="Pfam" id="PF14304"/>
    </source>
</evidence>
<dbReference type="InterPro" id="IPR025742">
    <property type="entry name" value="CSTF2_hinge"/>
</dbReference>
<dbReference type="GO" id="GO:0035194">
    <property type="term" value="P:regulatory ncRNA-mediated post-transcriptional gene silencing"/>
    <property type="evidence" value="ECO:0007669"/>
    <property type="project" value="EnsemblPlants"/>
</dbReference>
<feature type="domain" description="Transcription termination and cleavage factor C-terminal" evidence="5">
    <location>
        <begin position="442"/>
        <end position="476"/>
    </location>
</feature>
<reference evidence="7" key="1">
    <citation type="submission" date="2023-10" db="EMBL/GenBank/DDBJ databases">
        <authorList>
            <person name="Domelevo Entfellner J.-B."/>
        </authorList>
    </citation>
    <scope>NUCLEOTIDE SEQUENCE</scope>
</reference>
<feature type="region of interest" description="Disordered" evidence="4">
    <location>
        <begin position="252"/>
        <end position="303"/>
    </location>
</feature>
<dbReference type="FunFam" id="1.10.20.70:FF:000001">
    <property type="entry name" value="Cleavage stimulation factor subunit 2"/>
    <property type="match status" value="1"/>
</dbReference>
<name>A0AA86T531_9FABA</name>
<keyword evidence="8" id="KW-1185">Reference proteome</keyword>
<evidence type="ECO:0000259" key="6">
    <source>
        <dbReference type="Pfam" id="PF14327"/>
    </source>
</evidence>
<dbReference type="GO" id="GO:0005634">
    <property type="term" value="C:nucleus"/>
    <property type="evidence" value="ECO:0007669"/>
    <property type="project" value="UniProtKB-SubCell"/>
</dbReference>
<dbReference type="Gramene" id="rna-AYBTSS11_LOCUS21619">
    <property type="protein sequence ID" value="CAJ1968262.1"/>
    <property type="gene ID" value="gene-AYBTSS11_LOCUS21619"/>
</dbReference>
<dbReference type="Pfam" id="PF14304">
    <property type="entry name" value="CSTF_C"/>
    <property type="match status" value="1"/>
</dbReference>
<dbReference type="Gene3D" id="1.25.40.630">
    <property type="match status" value="1"/>
</dbReference>
<dbReference type="Pfam" id="PF14327">
    <property type="entry name" value="CSTF2_hinge"/>
    <property type="match status" value="1"/>
</dbReference>
<sequence length="476" mass="50967">MLRPSQSQTIFLDHVDISIDYMEVPIPVRNVTVAHRCTAIRSFSVSLSSVHRIVESYSVSVTPSSCSTSANVNLNRVLGDVSMAGKQVGGEGLSVNIAGMSKNQLYDIMSQMKSLIEQNQQQARQILIQNPMLTKALFQAQIMLGMVQAPQVVPKVQPMVSQNNQQSVQPTQQPNTQPAPSLPGHGGAQDQAGVSQTQIPLRKHHNQPSVPVSSGVPAMSHQSQPIAAHSLPIPQQPKGHLAPQVALASLPQSSQLPNIPPPSLHSLSQPLHPTQIPTASSQLQQPLQTPGFPHMPLQSSVPQQIRPPPAVPAFHPQYPPQMSANLGFQHAGGSHNLSQSMFHPGTKPPASVGSTFPQGQTQLPSQKSSQPPYQVGNMPLGPDFGNQAGNAMQVDRGSLIAGPSDNLAHLSAPPGQPYVVSGPMGAANQALRPPALTPEMEKALLQQVMSLTPEQINLLPPEQRNQVLQLQQMLRH</sequence>
<dbReference type="PANTHER" id="PTHR47866">
    <property type="entry name" value="HYDROXYPROLINE-RICH GLYCOPROTEIN FAMILY PROTEIN"/>
    <property type="match status" value="1"/>
</dbReference>
<proteinExistence type="predicted"/>
<evidence type="ECO:0000256" key="1">
    <source>
        <dbReference type="ARBA" id="ARBA00004123"/>
    </source>
</evidence>
<evidence type="ECO:0008006" key="9">
    <source>
        <dbReference type="Google" id="ProtNLM"/>
    </source>
</evidence>
<comment type="subcellular location">
    <subcellularLocation>
        <location evidence="1">Nucleus</location>
    </subcellularLocation>
</comment>
<feature type="compositionally biased region" description="Low complexity" evidence="4">
    <location>
        <begin position="264"/>
        <end position="273"/>
    </location>
</feature>
<protein>
    <recommendedName>
        <fullName evidence="9">Cleavage stimulating factor 64</fullName>
    </recommendedName>
</protein>
<dbReference type="GO" id="GO:0009749">
    <property type="term" value="P:response to glucose"/>
    <property type="evidence" value="ECO:0007669"/>
    <property type="project" value="EnsemblPlants"/>
</dbReference>
<evidence type="ECO:0000256" key="3">
    <source>
        <dbReference type="ARBA" id="ARBA00023242"/>
    </source>
</evidence>
<evidence type="ECO:0000256" key="2">
    <source>
        <dbReference type="ARBA" id="ARBA00022884"/>
    </source>
</evidence>
<feature type="compositionally biased region" description="Polar residues" evidence="4">
    <location>
        <begin position="275"/>
        <end position="288"/>
    </location>
</feature>
<evidence type="ECO:0000256" key="4">
    <source>
        <dbReference type="SAM" id="MobiDB-lite"/>
    </source>
</evidence>
<keyword evidence="3" id="KW-0539">Nucleus</keyword>
<evidence type="ECO:0000313" key="8">
    <source>
        <dbReference type="Proteomes" id="UP001189624"/>
    </source>
</evidence>
<evidence type="ECO:0000313" key="7">
    <source>
        <dbReference type="EMBL" id="CAJ1968262.1"/>
    </source>
</evidence>
<dbReference type="PANTHER" id="PTHR47866:SF2">
    <property type="entry name" value="HYDROXYPROLINE-RICH GLYCOPROTEIN FAMILY PROTEIN"/>
    <property type="match status" value="1"/>
</dbReference>
<gene>
    <name evidence="7" type="ORF">AYBTSS11_LOCUS21619</name>
</gene>
<feature type="region of interest" description="Disordered" evidence="4">
    <location>
        <begin position="160"/>
        <end position="224"/>
    </location>
</feature>
<dbReference type="InterPro" id="IPR026896">
    <property type="entry name" value="CSTF_C"/>
</dbReference>
<feature type="domain" description="Cleavage stimulation factor subunit 2 hinge" evidence="6">
    <location>
        <begin position="93"/>
        <end position="150"/>
    </location>
</feature>
<organism evidence="7 8">
    <name type="scientific">Sphenostylis stenocarpa</name>
    <dbReference type="NCBI Taxonomy" id="92480"/>
    <lineage>
        <taxon>Eukaryota</taxon>
        <taxon>Viridiplantae</taxon>
        <taxon>Streptophyta</taxon>
        <taxon>Embryophyta</taxon>
        <taxon>Tracheophyta</taxon>
        <taxon>Spermatophyta</taxon>
        <taxon>Magnoliopsida</taxon>
        <taxon>eudicotyledons</taxon>
        <taxon>Gunneridae</taxon>
        <taxon>Pentapetalae</taxon>
        <taxon>rosids</taxon>
        <taxon>fabids</taxon>
        <taxon>Fabales</taxon>
        <taxon>Fabaceae</taxon>
        <taxon>Papilionoideae</taxon>
        <taxon>50 kb inversion clade</taxon>
        <taxon>NPAAA clade</taxon>
        <taxon>indigoferoid/millettioid clade</taxon>
        <taxon>Phaseoleae</taxon>
        <taxon>Sphenostylis</taxon>
    </lineage>
</organism>
<feature type="region of interest" description="Disordered" evidence="4">
    <location>
        <begin position="327"/>
        <end position="371"/>
    </location>
</feature>